<dbReference type="AlphaFoldDB" id="A0A6A0A565"/>
<comment type="caution">
    <text evidence="2">The sequence shown here is derived from an EMBL/GenBank/DDBJ whole genome shotgun (WGS) entry which is preliminary data.</text>
</comment>
<keyword evidence="1" id="KW-0472">Membrane</keyword>
<accession>A0A6A0A565</accession>
<dbReference type="Proteomes" id="UP000485058">
    <property type="component" value="Unassembled WGS sequence"/>
</dbReference>
<keyword evidence="1" id="KW-0812">Transmembrane</keyword>
<dbReference type="EMBL" id="BLLF01003541">
    <property type="protein sequence ID" value="GFH27602.1"/>
    <property type="molecule type" value="Genomic_DNA"/>
</dbReference>
<sequence>MSCPPLHLQAVIASSGDFMGLVGLPCLFSLYLVRDMSRWEVPLCWTAVLLSVVGSLLGLQSALQQLLVAVGGPTERV</sequence>
<feature type="non-terminal residue" evidence="2">
    <location>
        <position position="1"/>
    </location>
</feature>
<gene>
    <name evidence="2" type="ORF">HaLaN_25951</name>
</gene>
<feature type="transmembrane region" description="Helical" evidence="1">
    <location>
        <begin position="6"/>
        <end position="31"/>
    </location>
</feature>
<keyword evidence="1" id="KW-1133">Transmembrane helix</keyword>
<protein>
    <submittedName>
        <fullName evidence="2">Uncharacterized protein</fullName>
    </submittedName>
</protein>
<evidence type="ECO:0000313" key="2">
    <source>
        <dbReference type="EMBL" id="GFH27602.1"/>
    </source>
</evidence>
<feature type="transmembrane region" description="Helical" evidence="1">
    <location>
        <begin position="43"/>
        <end position="63"/>
    </location>
</feature>
<evidence type="ECO:0000256" key="1">
    <source>
        <dbReference type="SAM" id="Phobius"/>
    </source>
</evidence>
<evidence type="ECO:0000313" key="3">
    <source>
        <dbReference type="Proteomes" id="UP000485058"/>
    </source>
</evidence>
<keyword evidence="3" id="KW-1185">Reference proteome</keyword>
<proteinExistence type="predicted"/>
<reference evidence="2 3" key="1">
    <citation type="submission" date="2020-02" db="EMBL/GenBank/DDBJ databases">
        <title>Draft genome sequence of Haematococcus lacustris strain NIES-144.</title>
        <authorList>
            <person name="Morimoto D."/>
            <person name="Nakagawa S."/>
            <person name="Yoshida T."/>
            <person name="Sawayama S."/>
        </authorList>
    </citation>
    <scope>NUCLEOTIDE SEQUENCE [LARGE SCALE GENOMIC DNA]</scope>
    <source>
        <strain evidence="2 3">NIES-144</strain>
    </source>
</reference>
<name>A0A6A0A565_HAELA</name>
<organism evidence="2 3">
    <name type="scientific">Haematococcus lacustris</name>
    <name type="common">Green alga</name>
    <name type="synonym">Haematococcus pluvialis</name>
    <dbReference type="NCBI Taxonomy" id="44745"/>
    <lineage>
        <taxon>Eukaryota</taxon>
        <taxon>Viridiplantae</taxon>
        <taxon>Chlorophyta</taxon>
        <taxon>core chlorophytes</taxon>
        <taxon>Chlorophyceae</taxon>
        <taxon>CS clade</taxon>
        <taxon>Chlamydomonadales</taxon>
        <taxon>Haematococcaceae</taxon>
        <taxon>Haematococcus</taxon>
    </lineage>
</organism>